<evidence type="ECO:0000256" key="1">
    <source>
        <dbReference type="ARBA" id="ARBA00022723"/>
    </source>
</evidence>
<evidence type="ECO:0000313" key="9">
    <source>
        <dbReference type="Proteomes" id="UP000076738"/>
    </source>
</evidence>
<dbReference type="InterPro" id="IPR004331">
    <property type="entry name" value="SPX_dom"/>
</dbReference>
<dbReference type="InterPro" id="IPR017907">
    <property type="entry name" value="Znf_RING_CS"/>
</dbReference>
<dbReference type="SUPFAM" id="SSF57850">
    <property type="entry name" value="RING/U-box"/>
    <property type="match status" value="1"/>
</dbReference>
<dbReference type="EMBL" id="KV417294">
    <property type="protein sequence ID" value="KZO94587.1"/>
    <property type="molecule type" value="Genomic_DNA"/>
</dbReference>
<evidence type="ECO:0000256" key="3">
    <source>
        <dbReference type="ARBA" id="ARBA00022833"/>
    </source>
</evidence>
<evidence type="ECO:0000259" key="6">
    <source>
        <dbReference type="PROSITE" id="PS50089"/>
    </source>
</evidence>
<dbReference type="PANTHER" id="PTHR23327:SF51">
    <property type="entry name" value="TRANSCRIPTIONAL REGULATOR OF YEAST FORM ADHERENCE 3"/>
    <property type="match status" value="1"/>
</dbReference>
<accession>A0A167KFA9</accession>
<name>A0A167KFA9_CALVF</name>
<dbReference type="Pfam" id="PF03105">
    <property type="entry name" value="SPX"/>
    <property type="match status" value="1"/>
</dbReference>
<dbReference type="InterPro" id="IPR018957">
    <property type="entry name" value="Znf_C3HC4_RING-type"/>
</dbReference>
<dbReference type="InterPro" id="IPR013083">
    <property type="entry name" value="Znf_RING/FYVE/PHD"/>
</dbReference>
<dbReference type="AlphaFoldDB" id="A0A167KFA9"/>
<protein>
    <recommendedName>
        <fullName evidence="10">RING-14 protein</fullName>
    </recommendedName>
</protein>
<dbReference type="SMART" id="SM00184">
    <property type="entry name" value="RING"/>
    <property type="match status" value="1"/>
</dbReference>
<gene>
    <name evidence="8" type="ORF">CALVIDRAFT_206833</name>
</gene>
<feature type="domain" description="RING-type" evidence="6">
    <location>
        <begin position="338"/>
        <end position="377"/>
    </location>
</feature>
<organism evidence="8 9">
    <name type="scientific">Calocera viscosa (strain TUFC12733)</name>
    <dbReference type="NCBI Taxonomy" id="1330018"/>
    <lineage>
        <taxon>Eukaryota</taxon>
        <taxon>Fungi</taxon>
        <taxon>Dikarya</taxon>
        <taxon>Basidiomycota</taxon>
        <taxon>Agaricomycotina</taxon>
        <taxon>Dacrymycetes</taxon>
        <taxon>Dacrymycetales</taxon>
        <taxon>Dacrymycetaceae</taxon>
        <taxon>Calocera</taxon>
    </lineage>
</organism>
<proteinExistence type="predicted"/>
<evidence type="ECO:0000256" key="2">
    <source>
        <dbReference type="ARBA" id="ARBA00022771"/>
    </source>
</evidence>
<dbReference type="Proteomes" id="UP000076738">
    <property type="component" value="Unassembled WGS sequence"/>
</dbReference>
<dbReference type="STRING" id="1330018.A0A167KFA9"/>
<dbReference type="OrthoDB" id="5588846at2759"/>
<evidence type="ECO:0000256" key="5">
    <source>
        <dbReference type="SAM" id="MobiDB-lite"/>
    </source>
</evidence>
<feature type="region of interest" description="Disordered" evidence="5">
    <location>
        <begin position="46"/>
        <end position="119"/>
    </location>
</feature>
<dbReference type="Pfam" id="PF00097">
    <property type="entry name" value="zf-C3HC4"/>
    <property type="match status" value="1"/>
</dbReference>
<reference evidence="8 9" key="1">
    <citation type="journal article" date="2016" name="Mol. Biol. Evol.">
        <title>Comparative Genomics of Early-Diverging Mushroom-Forming Fungi Provides Insights into the Origins of Lignocellulose Decay Capabilities.</title>
        <authorList>
            <person name="Nagy L.G."/>
            <person name="Riley R."/>
            <person name="Tritt A."/>
            <person name="Adam C."/>
            <person name="Daum C."/>
            <person name="Floudas D."/>
            <person name="Sun H."/>
            <person name="Yadav J.S."/>
            <person name="Pangilinan J."/>
            <person name="Larsson K.H."/>
            <person name="Matsuura K."/>
            <person name="Barry K."/>
            <person name="Labutti K."/>
            <person name="Kuo R."/>
            <person name="Ohm R.A."/>
            <person name="Bhattacharya S.S."/>
            <person name="Shirouzu T."/>
            <person name="Yoshinaga Y."/>
            <person name="Martin F.M."/>
            <person name="Grigoriev I.V."/>
            <person name="Hibbett D.S."/>
        </authorList>
    </citation>
    <scope>NUCLEOTIDE SEQUENCE [LARGE SCALE GENOMIC DNA]</scope>
    <source>
        <strain evidence="8 9">TUFC12733</strain>
    </source>
</reference>
<dbReference type="PROSITE" id="PS50089">
    <property type="entry name" value="ZF_RING_2"/>
    <property type="match status" value="1"/>
</dbReference>
<dbReference type="GO" id="GO:0008270">
    <property type="term" value="F:zinc ion binding"/>
    <property type="evidence" value="ECO:0007669"/>
    <property type="project" value="UniProtKB-KW"/>
</dbReference>
<dbReference type="PROSITE" id="PS00518">
    <property type="entry name" value="ZF_RING_1"/>
    <property type="match status" value="1"/>
</dbReference>
<evidence type="ECO:0008006" key="10">
    <source>
        <dbReference type="Google" id="ProtNLM"/>
    </source>
</evidence>
<dbReference type="PROSITE" id="PS51382">
    <property type="entry name" value="SPX"/>
    <property type="match status" value="1"/>
</dbReference>
<evidence type="ECO:0000313" key="8">
    <source>
        <dbReference type="EMBL" id="KZO94587.1"/>
    </source>
</evidence>
<keyword evidence="3" id="KW-0862">Zinc</keyword>
<dbReference type="InterPro" id="IPR001841">
    <property type="entry name" value="Znf_RING"/>
</dbReference>
<dbReference type="PANTHER" id="PTHR23327">
    <property type="entry name" value="RING FINGER PROTEIN 127"/>
    <property type="match status" value="1"/>
</dbReference>
<keyword evidence="1" id="KW-0479">Metal-binding</keyword>
<dbReference type="Gene3D" id="3.30.40.10">
    <property type="entry name" value="Zinc/RING finger domain, C3HC4 (zinc finger)"/>
    <property type="match status" value="1"/>
</dbReference>
<keyword evidence="9" id="KW-1185">Reference proteome</keyword>
<feature type="compositionally biased region" description="Low complexity" evidence="5">
    <location>
        <begin position="71"/>
        <end position="89"/>
    </location>
</feature>
<sequence>MASYEIDGMPPLWATLMRESTEQRVNNAGSNNENFTSRLRLQLRRLSSGRSSLSDKRQSVQSVASPPPDPTADTTDTEGTTDGGEASFPPAAPSKEEAPPLVSSSSQYENENPIWARDEQHPEDVVIELPSDTMFFQMFSQALRSLEHLAEVLKDQFTQDVVELAQTVSDACRPTKKGKHDLGIWREIFSLWVEAQIFESGTERRRGERDVDEAEVRLKAFAAELVKRRLDGRRMKSKQCKQAFDRFMQLNVMLLDLKKFQKANAEAARKILKKHDKRTALKGTSEYAALVRASVPQNDSSPLLIAPWLTKTTLPHILLTALTEKLLPVIPQIDDYACAICTSIAFKPIRLDCGHLFCVRCLVKMQKRGQDDCPLCRAPVVLKANRDNVDWALLRFMQEWFPEETKAKDAANQRESGEEQLEALGFNPKCLIM</sequence>
<evidence type="ECO:0000259" key="7">
    <source>
        <dbReference type="PROSITE" id="PS51382"/>
    </source>
</evidence>
<feature type="domain" description="SPX" evidence="7">
    <location>
        <begin position="1"/>
        <end position="289"/>
    </location>
</feature>
<keyword evidence="2 4" id="KW-0863">Zinc-finger</keyword>
<evidence type="ECO:0000256" key="4">
    <source>
        <dbReference type="PROSITE-ProRule" id="PRU00175"/>
    </source>
</evidence>